<evidence type="ECO:0000256" key="5">
    <source>
        <dbReference type="ARBA" id="ARBA00022984"/>
    </source>
</evidence>
<dbReference type="InterPro" id="IPR056203">
    <property type="entry name" value="Cds6_C"/>
</dbReference>
<evidence type="ECO:0000256" key="3">
    <source>
        <dbReference type="ARBA" id="ARBA00022679"/>
    </source>
</evidence>
<keyword evidence="10" id="KW-1185">Reference proteome</keyword>
<proteinExistence type="inferred from homology"/>
<accession>A0ABR6XCV2</accession>
<protein>
    <submittedName>
        <fullName evidence="9">L,D-transpeptidase family protein</fullName>
    </submittedName>
</protein>
<dbReference type="CDD" id="cd16913">
    <property type="entry name" value="YkuD_like"/>
    <property type="match status" value="1"/>
</dbReference>
<dbReference type="InterPro" id="IPR005490">
    <property type="entry name" value="LD_TPept_cat_dom"/>
</dbReference>
<comment type="caution">
    <text evidence="9">The sequence shown here is derived from an EMBL/GenBank/DDBJ whole genome shotgun (WGS) entry which is preliminary data.</text>
</comment>
<evidence type="ECO:0000256" key="1">
    <source>
        <dbReference type="ARBA" id="ARBA00004752"/>
    </source>
</evidence>
<keyword evidence="3" id="KW-0808">Transferase</keyword>
<dbReference type="Pfam" id="PF24125">
    <property type="entry name" value="Cds6_C"/>
    <property type="match status" value="1"/>
</dbReference>
<keyword evidence="4 7" id="KW-0133">Cell shape</keyword>
<dbReference type="Proteomes" id="UP000637632">
    <property type="component" value="Unassembled WGS sequence"/>
</dbReference>
<dbReference type="PANTHER" id="PTHR36699">
    <property type="entry name" value="LD-TRANSPEPTIDASE"/>
    <property type="match status" value="1"/>
</dbReference>
<feature type="domain" description="L,D-TPase catalytic" evidence="8">
    <location>
        <begin position="121"/>
        <end position="256"/>
    </location>
</feature>
<reference evidence="9 10" key="1">
    <citation type="submission" date="2020-08" db="EMBL/GenBank/DDBJ databases">
        <title>Novel species isolated from subtropical streams in China.</title>
        <authorList>
            <person name="Lu H."/>
        </authorList>
    </citation>
    <scope>NUCLEOTIDE SEQUENCE [LARGE SCALE GENOMIC DNA]</scope>
    <source>
        <strain evidence="9 10">CCTCC AB 2015119</strain>
    </source>
</reference>
<organism evidence="9 10">
    <name type="scientific">Undibacterium aquatile</name>
    <dbReference type="NCBI Taxonomy" id="1537398"/>
    <lineage>
        <taxon>Bacteria</taxon>
        <taxon>Pseudomonadati</taxon>
        <taxon>Pseudomonadota</taxon>
        <taxon>Betaproteobacteria</taxon>
        <taxon>Burkholderiales</taxon>
        <taxon>Oxalobacteraceae</taxon>
        <taxon>Undibacterium</taxon>
    </lineage>
</organism>
<evidence type="ECO:0000256" key="6">
    <source>
        <dbReference type="ARBA" id="ARBA00023316"/>
    </source>
</evidence>
<dbReference type="PROSITE" id="PS52029">
    <property type="entry name" value="LD_TPASE"/>
    <property type="match status" value="1"/>
</dbReference>
<name>A0ABR6XCV2_9BURK</name>
<dbReference type="InterPro" id="IPR038063">
    <property type="entry name" value="Transpep_catalytic_dom"/>
</dbReference>
<dbReference type="PANTHER" id="PTHR36699:SF1">
    <property type="entry name" value="L,D-TRANSPEPTIDASE YAFK-RELATED"/>
    <property type="match status" value="1"/>
</dbReference>
<dbReference type="EMBL" id="JACOFT010000002">
    <property type="protein sequence ID" value="MBC3810741.1"/>
    <property type="molecule type" value="Genomic_DNA"/>
</dbReference>
<dbReference type="Gene3D" id="2.40.440.10">
    <property type="entry name" value="L,D-transpeptidase catalytic domain-like"/>
    <property type="match status" value="1"/>
</dbReference>
<gene>
    <name evidence="9" type="ORF">H8K26_04740</name>
</gene>
<evidence type="ECO:0000313" key="9">
    <source>
        <dbReference type="EMBL" id="MBC3810741.1"/>
    </source>
</evidence>
<dbReference type="Pfam" id="PF03734">
    <property type="entry name" value="YkuD"/>
    <property type="match status" value="1"/>
</dbReference>
<sequence>MARTRPQKMPSEQISSTANPDQLLIEVYKSLAENKLQNAQVKIDELIDAYPHFQLAHLIRGDLLLMHTRPVASFGAGANVQGEKLKELRDEAAARIRSFRERPAPDLLPRPVIQLREDQKQVILVDAKKSRLYLYENNAGQLRLISDHYISQGKFGTNKFKEGDQKTPLGVYYITSRLSGSKLPDFYGPGALPLNYPNEWDKINGRSGSGIWLHGMPSSSFSRPPLASDGCVVLTNPDFLKIAASVDIGRTPVIISEHIEFVNQAKWSLDKQFAAKLLEDWRLDLESQNANRIFANYSRNFRANQGEDLNSWFSKQRQTWDSWVTPIVKVKDVTHFIYPGKDEMIVSTFTQEVTSGKTRASTRKRQYWRKEAAKWRIVYESNV</sequence>
<comment type="pathway">
    <text evidence="1 7">Cell wall biogenesis; peptidoglycan biosynthesis.</text>
</comment>
<comment type="similarity">
    <text evidence="2">Belongs to the YkuD family.</text>
</comment>
<evidence type="ECO:0000259" key="8">
    <source>
        <dbReference type="PROSITE" id="PS52029"/>
    </source>
</evidence>
<dbReference type="SUPFAM" id="SSF141523">
    <property type="entry name" value="L,D-transpeptidase catalytic domain-like"/>
    <property type="match status" value="1"/>
</dbReference>
<evidence type="ECO:0000313" key="10">
    <source>
        <dbReference type="Proteomes" id="UP000637632"/>
    </source>
</evidence>
<feature type="active site" description="Proton donor/acceptor" evidence="7">
    <location>
        <position position="214"/>
    </location>
</feature>
<evidence type="ECO:0000256" key="7">
    <source>
        <dbReference type="PROSITE-ProRule" id="PRU01373"/>
    </source>
</evidence>
<keyword evidence="5 7" id="KW-0573">Peptidoglycan synthesis</keyword>
<keyword evidence="6 7" id="KW-0961">Cell wall biogenesis/degradation</keyword>
<evidence type="ECO:0000256" key="4">
    <source>
        <dbReference type="ARBA" id="ARBA00022960"/>
    </source>
</evidence>
<feature type="active site" description="Nucleophile" evidence="7">
    <location>
        <position position="231"/>
    </location>
</feature>
<evidence type="ECO:0000256" key="2">
    <source>
        <dbReference type="ARBA" id="ARBA00005992"/>
    </source>
</evidence>